<comment type="caution">
    <text evidence="1">The sequence shown here is derived from an EMBL/GenBank/DDBJ whole genome shotgun (WGS) entry which is preliminary data.</text>
</comment>
<protein>
    <recommendedName>
        <fullName evidence="3">CdiI immunity protein domain-containing protein</fullName>
    </recommendedName>
</protein>
<reference evidence="1 2" key="1">
    <citation type="submission" date="2024-09" db="EMBL/GenBank/DDBJ databases">
        <authorList>
            <person name="Sun Q."/>
            <person name="Mori K."/>
        </authorList>
    </citation>
    <scope>NUCLEOTIDE SEQUENCE [LARGE SCALE GENOMIC DNA]</scope>
    <source>
        <strain evidence="1 2">CGMCC 1.15906</strain>
    </source>
</reference>
<dbReference type="EMBL" id="JBHLTC010000001">
    <property type="protein sequence ID" value="MFC0622796.1"/>
    <property type="molecule type" value="Genomic_DNA"/>
</dbReference>
<gene>
    <name evidence="1" type="ORF">ACFFGN_01915</name>
</gene>
<evidence type="ECO:0008006" key="3">
    <source>
        <dbReference type="Google" id="ProtNLM"/>
    </source>
</evidence>
<evidence type="ECO:0000313" key="2">
    <source>
        <dbReference type="Proteomes" id="UP001589890"/>
    </source>
</evidence>
<name>A0ABV6QDV2_9ACTN</name>
<keyword evidence="2" id="KW-1185">Reference proteome</keyword>
<accession>A0ABV6QDV2</accession>
<dbReference type="Proteomes" id="UP001589890">
    <property type="component" value="Unassembled WGS sequence"/>
</dbReference>
<sequence>MTMMQLDSEVCGDIDCLMSYLAITEAFIADGGDPADLDALEHYFTGDPFDTDDERLTGLSRLAAPDPQ</sequence>
<organism evidence="1 2">
    <name type="scientific">Kribbella deserti</name>
    <dbReference type="NCBI Taxonomy" id="1926257"/>
    <lineage>
        <taxon>Bacteria</taxon>
        <taxon>Bacillati</taxon>
        <taxon>Actinomycetota</taxon>
        <taxon>Actinomycetes</taxon>
        <taxon>Propionibacteriales</taxon>
        <taxon>Kribbellaceae</taxon>
        <taxon>Kribbella</taxon>
    </lineage>
</organism>
<proteinExistence type="predicted"/>
<evidence type="ECO:0000313" key="1">
    <source>
        <dbReference type="EMBL" id="MFC0622796.1"/>
    </source>
</evidence>